<dbReference type="Pfam" id="PF04542">
    <property type="entry name" value="Sigma70_r2"/>
    <property type="match status" value="1"/>
</dbReference>
<keyword evidence="8" id="KW-1185">Reference proteome</keyword>
<keyword evidence="3" id="KW-0731">Sigma factor</keyword>
<evidence type="ECO:0000256" key="3">
    <source>
        <dbReference type="ARBA" id="ARBA00023082"/>
    </source>
</evidence>
<dbReference type="InterPro" id="IPR013249">
    <property type="entry name" value="RNA_pol_sigma70_r4_t2"/>
</dbReference>
<keyword evidence="2" id="KW-0805">Transcription regulation</keyword>
<dbReference type="NCBIfam" id="TIGR02937">
    <property type="entry name" value="sigma70-ECF"/>
    <property type="match status" value="1"/>
</dbReference>
<feature type="domain" description="RNA polymerase sigma-70 region 2" evidence="5">
    <location>
        <begin position="25"/>
        <end position="90"/>
    </location>
</feature>
<dbReference type="InterPro" id="IPR013325">
    <property type="entry name" value="RNA_pol_sigma_r2"/>
</dbReference>
<dbReference type="InterPro" id="IPR007627">
    <property type="entry name" value="RNA_pol_sigma70_r2"/>
</dbReference>
<accession>A0A4R8DHT5</accession>
<keyword evidence="4" id="KW-0804">Transcription</keyword>
<evidence type="ECO:0000256" key="1">
    <source>
        <dbReference type="ARBA" id="ARBA00010641"/>
    </source>
</evidence>
<dbReference type="SUPFAM" id="SSF88946">
    <property type="entry name" value="Sigma2 domain of RNA polymerase sigma factors"/>
    <property type="match status" value="1"/>
</dbReference>
<dbReference type="GO" id="GO:0016987">
    <property type="term" value="F:sigma factor activity"/>
    <property type="evidence" value="ECO:0007669"/>
    <property type="project" value="UniProtKB-KW"/>
</dbReference>
<dbReference type="Gene3D" id="1.10.10.10">
    <property type="entry name" value="Winged helix-like DNA-binding domain superfamily/Winged helix DNA-binding domain"/>
    <property type="match status" value="1"/>
</dbReference>
<dbReference type="RefSeq" id="WP_133998516.1">
    <property type="nucleotide sequence ID" value="NZ_SODV01000002.1"/>
</dbReference>
<evidence type="ECO:0000313" key="8">
    <source>
        <dbReference type="Proteomes" id="UP000294498"/>
    </source>
</evidence>
<evidence type="ECO:0000259" key="6">
    <source>
        <dbReference type="Pfam" id="PF08281"/>
    </source>
</evidence>
<dbReference type="OrthoDB" id="655312at2"/>
<evidence type="ECO:0000256" key="4">
    <source>
        <dbReference type="ARBA" id="ARBA00023163"/>
    </source>
</evidence>
<feature type="domain" description="RNA polymerase sigma factor 70 region 4 type 2" evidence="6">
    <location>
        <begin position="121"/>
        <end position="164"/>
    </location>
</feature>
<dbReference type="PANTHER" id="PTHR43133:SF46">
    <property type="entry name" value="RNA POLYMERASE SIGMA-70 FACTOR ECF SUBFAMILY"/>
    <property type="match status" value="1"/>
</dbReference>
<evidence type="ECO:0000313" key="7">
    <source>
        <dbReference type="EMBL" id="TDW97028.1"/>
    </source>
</evidence>
<comment type="caution">
    <text evidence="7">The sequence shown here is derived from an EMBL/GenBank/DDBJ whole genome shotgun (WGS) entry which is preliminary data.</text>
</comment>
<dbReference type="InterPro" id="IPR039425">
    <property type="entry name" value="RNA_pol_sigma-70-like"/>
</dbReference>
<organism evidence="7 8">
    <name type="scientific">Dinghuibacter silviterrae</name>
    <dbReference type="NCBI Taxonomy" id="1539049"/>
    <lineage>
        <taxon>Bacteria</taxon>
        <taxon>Pseudomonadati</taxon>
        <taxon>Bacteroidota</taxon>
        <taxon>Chitinophagia</taxon>
        <taxon>Chitinophagales</taxon>
        <taxon>Chitinophagaceae</taxon>
        <taxon>Dinghuibacter</taxon>
    </lineage>
</organism>
<dbReference type="Proteomes" id="UP000294498">
    <property type="component" value="Unassembled WGS sequence"/>
</dbReference>
<proteinExistence type="inferred from homology"/>
<dbReference type="SUPFAM" id="SSF88659">
    <property type="entry name" value="Sigma3 and sigma4 domains of RNA polymerase sigma factors"/>
    <property type="match status" value="1"/>
</dbReference>
<gene>
    <name evidence="7" type="ORF">EDB95_4865</name>
</gene>
<dbReference type="CDD" id="cd06171">
    <property type="entry name" value="Sigma70_r4"/>
    <property type="match status" value="1"/>
</dbReference>
<evidence type="ECO:0000256" key="2">
    <source>
        <dbReference type="ARBA" id="ARBA00023015"/>
    </source>
</evidence>
<dbReference type="GO" id="GO:0006352">
    <property type="term" value="P:DNA-templated transcription initiation"/>
    <property type="evidence" value="ECO:0007669"/>
    <property type="project" value="InterPro"/>
</dbReference>
<sequence length="196" mass="22467">MSDESTKDPWVRRLQSDDNEAFKEIYRQYHSAVFANIRRLVHPETVAEDLLQEVFLLLWEQRHQLKPEHTVAGWLFTTSFYKASAHLRKAVKENLQPLPDSIQDVPDEGWDAGQEVRLSVMHTAIDLLPPRKKMAFRLCRLEGKTYQEAADELGLTTASVKDYVKTASQFVKQYVLAQSPALMGLCVLEAALYFQG</sequence>
<reference evidence="7 8" key="1">
    <citation type="submission" date="2019-03" db="EMBL/GenBank/DDBJ databases">
        <title>Genomic Encyclopedia of Type Strains, Phase IV (KMG-IV): sequencing the most valuable type-strain genomes for metagenomic binning, comparative biology and taxonomic classification.</title>
        <authorList>
            <person name="Goeker M."/>
        </authorList>
    </citation>
    <scope>NUCLEOTIDE SEQUENCE [LARGE SCALE GENOMIC DNA]</scope>
    <source>
        <strain evidence="7 8">DSM 100059</strain>
    </source>
</reference>
<dbReference type="EMBL" id="SODV01000002">
    <property type="protein sequence ID" value="TDW97028.1"/>
    <property type="molecule type" value="Genomic_DNA"/>
</dbReference>
<dbReference type="InterPro" id="IPR036388">
    <property type="entry name" value="WH-like_DNA-bd_sf"/>
</dbReference>
<evidence type="ECO:0000259" key="5">
    <source>
        <dbReference type="Pfam" id="PF04542"/>
    </source>
</evidence>
<dbReference type="Pfam" id="PF08281">
    <property type="entry name" value="Sigma70_r4_2"/>
    <property type="match status" value="1"/>
</dbReference>
<dbReference type="InterPro" id="IPR014284">
    <property type="entry name" value="RNA_pol_sigma-70_dom"/>
</dbReference>
<dbReference type="Gene3D" id="1.10.1740.10">
    <property type="match status" value="1"/>
</dbReference>
<protein>
    <submittedName>
        <fullName evidence="7">RNA polymerase sigma-70 factor (ECF subfamily)</fullName>
    </submittedName>
</protein>
<dbReference type="InterPro" id="IPR013324">
    <property type="entry name" value="RNA_pol_sigma_r3/r4-like"/>
</dbReference>
<name>A0A4R8DHT5_9BACT</name>
<comment type="similarity">
    <text evidence="1">Belongs to the sigma-70 factor family. ECF subfamily.</text>
</comment>
<dbReference type="PANTHER" id="PTHR43133">
    <property type="entry name" value="RNA POLYMERASE ECF-TYPE SIGMA FACTO"/>
    <property type="match status" value="1"/>
</dbReference>
<dbReference type="AlphaFoldDB" id="A0A4R8DHT5"/>
<dbReference type="GO" id="GO:0003677">
    <property type="term" value="F:DNA binding"/>
    <property type="evidence" value="ECO:0007669"/>
    <property type="project" value="InterPro"/>
</dbReference>